<feature type="compositionally biased region" description="Basic and acidic residues" evidence="1">
    <location>
        <begin position="52"/>
        <end position="75"/>
    </location>
</feature>
<evidence type="ECO:0000256" key="1">
    <source>
        <dbReference type="SAM" id="MobiDB-lite"/>
    </source>
</evidence>
<accession>A0A225DEG5</accession>
<organism evidence="2 3">
    <name type="scientific">Fimbriiglobus ruber</name>
    <dbReference type="NCBI Taxonomy" id="1908690"/>
    <lineage>
        <taxon>Bacteria</taxon>
        <taxon>Pseudomonadati</taxon>
        <taxon>Planctomycetota</taxon>
        <taxon>Planctomycetia</taxon>
        <taxon>Gemmatales</taxon>
        <taxon>Gemmataceae</taxon>
        <taxon>Fimbriiglobus</taxon>
    </lineage>
</organism>
<sequence>MVGAGHQQVRRFHANVGAFHVCLWTFAMTEAWASTATPEALVGHRASAPWDDPARRPSHADKRRGGSGNYREKRFGRLCGRA</sequence>
<gene>
    <name evidence="2" type="ORF">FRUB_05820</name>
</gene>
<dbReference type="EMBL" id="NIDE01000009">
    <property type="protein sequence ID" value="OWK39930.1"/>
    <property type="molecule type" value="Genomic_DNA"/>
</dbReference>
<protein>
    <submittedName>
        <fullName evidence="2">Uncharacterized protein</fullName>
    </submittedName>
</protein>
<proteinExistence type="predicted"/>
<feature type="region of interest" description="Disordered" evidence="1">
    <location>
        <begin position="44"/>
        <end position="82"/>
    </location>
</feature>
<reference evidence="3" key="1">
    <citation type="submission" date="2017-06" db="EMBL/GenBank/DDBJ databases">
        <title>Genome analysis of Fimbriiglobus ruber SP5, the first member of the order Planctomycetales with confirmed chitinolytic capability.</title>
        <authorList>
            <person name="Ravin N.V."/>
            <person name="Rakitin A.L."/>
            <person name="Ivanova A.A."/>
            <person name="Beletsky A.V."/>
            <person name="Kulichevskaya I.S."/>
            <person name="Mardanov A.V."/>
            <person name="Dedysh S.N."/>
        </authorList>
    </citation>
    <scope>NUCLEOTIDE SEQUENCE [LARGE SCALE GENOMIC DNA]</scope>
    <source>
        <strain evidence="3">SP5</strain>
    </source>
</reference>
<name>A0A225DEG5_9BACT</name>
<evidence type="ECO:0000313" key="3">
    <source>
        <dbReference type="Proteomes" id="UP000214646"/>
    </source>
</evidence>
<keyword evidence="3" id="KW-1185">Reference proteome</keyword>
<evidence type="ECO:0000313" key="2">
    <source>
        <dbReference type="EMBL" id="OWK39930.1"/>
    </source>
</evidence>
<comment type="caution">
    <text evidence="2">The sequence shown here is derived from an EMBL/GenBank/DDBJ whole genome shotgun (WGS) entry which is preliminary data.</text>
</comment>
<dbReference type="AlphaFoldDB" id="A0A225DEG5"/>
<dbReference type="Proteomes" id="UP000214646">
    <property type="component" value="Unassembled WGS sequence"/>
</dbReference>